<evidence type="ECO:0000313" key="4">
    <source>
        <dbReference type="Proteomes" id="UP000305654"/>
    </source>
</evidence>
<dbReference type="Gene3D" id="2.40.320.10">
    <property type="entry name" value="Hypothetical Protein Pfu-838710-001"/>
    <property type="match status" value="1"/>
</dbReference>
<dbReference type="PANTHER" id="PTHR39339:SF1">
    <property type="entry name" value="CHAD DOMAIN-CONTAINING PROTEIN"/>
    <property type="match status" value="1"/>
</dbReference>
<dbReference type="SMART" id="SM01118">
    <property type="entry name" value="CYTH"/>
    <property type="match status" value="1"/>
</dbReference>
<dbReference type="Gene3D" id="1.40.20.10">
    <property type="entry name" value="CHAD domain"/>
    <property type="match status" value="1"/>
</dbReference>
<feature type="domain" description="CHAD" evidence="2">
    <location>
        <begin position="325"/>
        <end position="627"/>
    </location>
</feature>
<dbReference type="InterPro" id="IPR033469">
    <property type="entry name" value="CYTH-like_dom_sf"/>
</dbReference>
<feature type="region of interest" description="Disordered" evidence="1">
    <location>
        <begin position="34"/>
        <end position="87"/>
    </location>
</feature>
<feature type="compositionally biased region" description="Basic and acidic residues" evidence="1">
    <location>
        <begin position="40"/>
        <end position="51"/>
    </location>
</feature>
<comment type="caution">
    <text evidence="3">The sequence shown here is derived from an EMBL/GenBank/DDBJ whole genome shotgun (WGS) entry which is preliminary data.</text>
</comment>
<evidence type="ECO:0000256" key="1">
    <source>
        <dbReference type="SAM" id="MobiDB-lite"/>
    </source>
</evidence>
<evidence type="ECO:0000259" key="2">
    <source>
        <dbReference type="PROSITE" id="PS51708"/>
    </source>
</evidence>
<dbReference type="Pfam" id="PF05235">
    <property type="entry name" value="CHAD"/>
    <property type="match status" value="1"/>
</dbReference>
<dbReference type="Proteomes" id="UP000305654">
    <property type="component" value="Unassembled WGS sequence"/>
</dbReference>
<dbReference type="PANTHER" id="PTHR39339">
    <property type="entry name" value="SLR1444 PROTEIN"/>
    <property type="match status" value="1"/>
</dbReference>
<dbReference type="InterPro" id="IPR023577">
    <property type="entry name" value="CYTH_domain"/>
</dbReference>
<accession>A0A5R9J4D7</accession>
<dbReference type="AlphaFoldDB" id="A0A5R9J4D7"/>
<reference evidence="3 4" key="1">
    <citation type="submission" date="2019-05" db="EMBL/GenBank/DDBJ databases">
        <authorList>
            <person name="Pankratov T."/>
            <person name="Grouzdev D."/>
        </authorList>
    </citation>
    <scope>NUCLEOTIDE SEQUENCE [LARGE SCALE GENOMIC DNA]</scope>
    <source>
        <strain evidence="3 4">KEBCLARHB70R</strain>
    </source>
</reference>
<dbReference type="InterPro" id="IPR007899">
    <property type="entry name" value="CHAD_dom"/>
</dbReference>
<dbReference type="EMBL" id="VCDI01000005">
    <property type="protein sequence ID" value="TLU71733.1"/>
    <property type="molecule type" value="Genomic_DNA"/>
</dbReference>
<sequence length="651" mass="71647">MSRLSLPVSITRVGRNWATDDNDRIVARRSLRHTRSMQRNLDKAEQAERSEPAGLSIVPARPLPGTAVAEGDDAGNPERAQDDGVAPGPTLPCQIVPPPIPTTTRPSLPSLRLQPGTDAGPALRAAPVISQFARNAGTTRRVETIYFDTPGHRLSRAGVSLRIQTIGRRIVQTLSPRAGHRAGPEVSAWMSELREATPDLRDLDRLQADWLPQPVREALARGPLVPVFVARLRRLTRRLDLPDALIDVVFEDGTIEAQDRSEAVDRITLVSRDGDRSALHDIGLRLLDAAPLQVGAGSMIQRGYALATGTALRAQKAAPSSLTPAVTTDEAIAGVLDACRLHLQSNQAVAREGSAEGVHQMRVALRRLRSMLSLLRRDLPSAGMQSLGGEAKWAADQLGAARGWDVFLADTLGDAFIERVHPAEHVRPGERVRPGQAGPDFQALRKAIEAPRASAYRTVRALLASPRFNRFQLTLGHWIARRGWRNEVAADGLALLSDPAALPAAGMLARLHRKALRQGRQFRRLSADERHDLRITLKKLRYATEFFLPVFATPDHSHRFVRRLGRLQEALGLDHDAAETQPLLDELGRRNRAPGLHQAIGAVIGWQAREEVLNLETLAVQWRRFRALQPFWPRLTRPLRAEADQSDATQG</sequence>
<keyword evidence="4" id="KW-1185">Reference proteome</keyword>
<name>A0A5R9J4D7_9PROT</name>
<gene>
    <name evidence="3" type="ORF">FE263_14795</name>
</gene>
<dbReference type="SUPFAM" id="SSF55154">
    <property type="entry name" value="CYTH-like phosphatases"/>
    <property type="match status" value="1"/>
</dbReference>
<evidence type="ECO:0000313" key="3">
    <source>
        <dbReference type="EMBL" id="TLU71733.1"/>
    </source>
</evidence>
<proteinExistence type="predicted"/>
<organism evidence="3 4">
    <name type="scientific">Lichenicoccus roseus</name>
    <dbReference type="NCBI Taxonomy" id="2683649"/>
    <lineage>
        <taxon>Bacteria</taxon>
        <taxon>Pseudomonadati</taxon>
        <taxon>Pseudomonadota</taxon>
        <taxon>Alphaproteobacteria</taxon>
        <taxon>Acetobacterales</taxon>
        <taxon>Acetobacteraceae</taxon>
        <taxon>Lichenicoccus</taxon>
    </lineage>
</organism>
<dbReference type="InterPro" id="IPR038186">
    <property type="entry name" value="CHAD_dom_sf"/>
</dbReference>
<dbReference type="SMART" id="SM00880">
    <property type="entry name" value="CHAD"/>
    <property type="match status" value="1"/>
</dbReference>
<protein>
    <submittedName>
        <fullName evidence="3">CHAD domain-containing protein</fullName>
    </submittedName>
</protein>
<dbReference type="PROSITE" id="PS51708">
    <property type="entry name" value="CHAD"/>
    <property type="match status" value="1"/>
</dbReference>